<keyword evidence="11 16" id="KW-0808">Transferase</keyword>
<dbReference type="GO" id="GO:0003879">
    <property type="term" value="F:ATP phosphoribosyltransferase activity"/>
    <property type="evidence" value="ECO:0007669"/>
    <property type="project" value="UniProtKB-UniRule"/>
</dbReference>
<gene>
    <name evidence="16" type="primary">hisG</name>
    <name evidence="19" type="ORF">SAMN05445756_1622</name>
</gene>
<dbReference type="Pfam" id="PF08029">
    <property type="entry name" value="HisG_C"/>
    <property type="match status" value="1"/>
</dbReference>
<organism evidence="19 20">
    <name type="scientific">Kytococcus aerolatus</name>
    <dbReference type="NCBI Taxonomy" id="592308"/>
    <lineage>
        <taxon>Bacteria</taxon>
        <taxon>Bacillati</taxon>
        <taxon>Actinomycetota</taxon>
        <taxon>Actinomycetes</taxon>
        <taxon>Micrococcales</taxon>
        <taxon>Kytococcaceae</taxon>
        <taxon>Kytococcus</taxon>
    </lineage>
</organism>
<evidence type="ECO:0000259" key="17">
    <source>
        <dbReference type="Pfam" id="PF01634"/>
    </source>
</evidence>
<name>A0A212U111_9MICO</name>
<dbReference type="InterPro" id="IPR013115">
    <property type="entry name" value="HisG_C"/>
</dbReference>
<keyword evidence="16" id="KW-0479">Metal-binding</keyword>
<dbReference type="GO" id="GO:0000287">
    <property type="term" value="F:magnesium ion binding"/>
    <property type="evidence" value="ECO:0007669"/>
    <property type="project" value="UniProtKB-UniRule"/>
</dbReference>
<keyword evidence="10 16" id="KW-0328">Glycosyltransferase</keyword>
<evidence type="ECO:0000256" key="12">
    <source>
        <dbReference type="ARBA" id="ARBA00022741"/>
    </source>
</evidence>
<evidence type="ECO:0000313" key="20">
    <source>
        <dbReference type="Proteomes" id="UP000198122"/>
    </source>
</evidence>
<dbReference type="SUPFAM" id="SSF53850">
    <property type="entry name" value="Periplasmic binding protein-like II"/>
    <property type="match status" value="1"/>
</dbReference>
<comment type="cofactor">
    <cofactor evidence="16">
        <name>Mg(2+)</name>
        <dbReference type="ChEBI" id="CHEBI:18420"/>
    </cofactor>
</comment>
<evidence type="ECO:0000256" key="15">
    <source>
        <dbReference type="ARBA" id="ARBA00024861"/>
    </source>
</evidence>
<keyword evidence="12 16" id="KW-0547">Nucleotide-binding</keyword>
<sequence length="308" mass="32597">MPPIAAREPRDRLRVAIQKSGRLGDPARDLLSAVGLTWRESRDRLFCFGEGLPIDLLLVRDDDIPGLLTEGVADFGILGRNVLAETGLDGTAPGLEEVRQLGFGPCRLAIGVPEGWDYEGPAQLEGLRIATSYPAITQDWLRRHGVDARTVTLSGSVEIAPSLGQADVVCDLVSSGGTLRANSLKPVETLLESEAVLAAPPGRPEGVRGELADLLLRRLDGVRRVADSKVLTARVPRGRVAELVGLLPDAEAPILTPALELGPDGPTDSGMFAVQALCHGEVSWAVLERLKAAGAEGLTVLPVEGMLV</sequence>
<dbReference type="AlphaFoldDB" id="A0A212U111"/>
<evidence type="ECO:0000256" key="2">
    <source>
        <dbReference type="ARBA" id="ARBA00004496"/>
    </source>
</evidence>
<dbReference type="OrthoDB" id="9801867at2"/>
<evidence type="ECO:0000256" key="3">
    <source>
        <dbReference type="ARBA" id="ARBA00004667"/>
    </source>
</evidence>
<dbReference type="Gene3D" id="3.40.190.10">
    <property type="entry name" value="Periplasmic binding protein-like II"/>
    <property type="match status" value="2"/>
</dbReference>
<evidence type="ECO:0000256" key="13">
    <source>
        <dbReference type="ARBA" id="ARBA00022840"/>
    </source>
</evidence>
<dbReference type="Proteomes" id="UP000198122">
    <property type="component" value="Unassembled WGS sequence"/>
</dbReference>
<evidence type="ECO:0000256" key="9">
    <source>
        <dbReference type="ARBA" id="ARBA00022605"/>
    </source>
</evidence>
<dbReference type="Pfam" id="PF01634">
    <property type="entry name" value="HisG"/>
    <property type="match status" value="1"/>
</dbReference>
<evidence type="ECO:0000256" key="8">
    <source>
        <dbReference type="ARBA" id="ARBA00022490"/>
    </source>
</evidence>
<dbReference type="HAMAP" id="MF_00079">
    <property type="entry name" value="HisG_Long"/>
    <property type="match status" value="1"/>
</dbReference>
<keyword evidence="14 16" id="KW-0368">Histidine biosynthesis</keyword>
<evidence type="ECO:0000256" key="10">
    <source>
        <dbReference type="ARBA" id="ARBA00022676"/>
    </source>
</evidence>
<dbReference type="NCBIfam" id="TIGR03455">
    <property type="entry name" value="HisG_C-term"/>
    <property type="match status" value="1"/>
</dbReference>
<accession>A0A212U111</accession>
<proteinExistence type="inferred from homology"/>
<dbReference type="RefSeq" id="WP_088818565.1">
    <property type="nucleotide sequence ID" value="NZ_FYEZ01000002.1"/>
</dbReference>
<dbReference type="SUPFAM" id="SSF54913">
    <property type="entry name" value="GlnB-like"/>
    <property type="match status" value="1"/>
</dbReference>
<comment type="activity regulation">
    <text evidence="16">Feedback inhibited by histidine.</text>
</comment>
<feature type="domain" description="ATP phosphoribosyltransferase catalytic" evidence="17">
    <location>
        <begin position="60"/>
        <end position="205"/>
    </location>
</feature>
<dbReference type="FunFam" id="3.40.190.10:FF:000008">
    <property type="entry name" value="ATP phosphoribosyltransferase"/>
    <property type="match status" value="1"/>
</dbReference>
<evidence type="ECO:0000256" key="14">
    <source>
        <dbReference type="ARBA" id="ARBA00023102"/>
    </source>
</evidence>
<dbReference type="PANTHER" id="PTHR21403:SF8">
    <property type="entry name" value="ATP PHOSPHORIBOSYLTRANSFERASE"/>
    <property type="match status" value="1"/>
</dbReference>
<dbReference type="EMBL" id="FYEZ01000002">
    <property type="protein sequence ID" value="SNC71804.1"/>
    <property type="molecule type" value="Genomic_DNA"/>
</dbReference>
<comment type="function">
    <text evidence="15 16">Catalyzes the condensation of ATP and 5-phosphoribose 1-diphosphate to form N'-(5'-phosphoribosyl)-ATP (PR-ATP). Has a crucial role in the pathway because the rate of histidine biosynthesis seems to be controlled primarily by regulation of HisG enzymatic activity.</text>
</comment>
<keyword evidence="16" id="KW-0460">Magnesium</keyword>
<dbReference type="GO" id="GO:0000105">
    <property type="term" value="P:L-histidine biosynthetic process"/>
    <property type="evidence" value="ECO:0007669"/>
    <property type="project" value="UniProtKB-UniRule"/>
</dbReference>
<dbReference type="InterPro" id="IPR015867">
    <property type="entry name" value="N-reg_PII/ATP_PRibTrfase_C"/>
</dbReference>
<reference evidence="19 20" key="1">
    <citation type="submission" date="2017-06" db="EMBL/GenBank/DDBJ databases">
        <authorList>
            <person name="Kim H.J."/>
            <person name="Triplett B.A."/>
        </authorList>
    </citation>
    <scope>NUCLEOTIDE SEQUENCE [LARGE SCALE GENOMIC DNA]</scope>
    <source>
        <strain evidence="19 20">DSM 22179</strain>
    </source>
</reference>
<dbReference type="UniPathway" id="UPA00031">
    <property type="reaction ID" value="UER00006"/>
</dbReference>
<keyword evidence="8 16" id="KW-0963">Cytoplasm</keyword>
<comment type="pathway">
    <text evidence="3 16">Amino-acid biosynthesis; L-histidine biosynthesis; L-histidine from 5-phospho-alpha-D-ribose 1-diphosphate: step 1/9.</text>
</comment>
<evidence type="ECO:0000259" key="18">
    <source>
        <dbReference type="Pfam" id="PF08029"/>
    </source>
</evidence>
<evidence type="ECO:0000256" key="4">
    <source>
        <dbReference type="ARBA" id="ARBA00007955"/>
    </source>
</evidence>
<dbReference type="InterPro" id="IPR011322">
    <property type="entry name" value="N-reg_PII-like_a/b"/>
</dbReference>
<dbReference type="PROSITE" id="PS01316">
    <property type="entry name" value="ATP_P_PHORIBOSYLTR"/>
    <property type="match status" value="1"/>
</dbReference>
<comment type="catalytic activity">
    <reaction evidence="1 16">
        <text>1-(5-phospho-beta-D-ribosyl)-ATP + diphosphate = 5-phospho-alpha-D-ribose 1-diphosphate + ATP</text>
        <dbReference type="Rhea" id="RHEA:18473"/>
        <dbReference type="ChEBI" id="CHEBI:30616"/>
        <dbReference type="ChEBI" id="CHEBI:33019"/>
        <dbReference type="ChEBI" id="CHEBI:58017"/>
        <dbReference type="ChEBI" id="CHEBI:73183"/>
        <dbReference type="EC" id="2.4.2.17"/>
    </reaction>
</comment>
<evidence type="ECO:0000256" key="6">
    <source>
        <dbReference type="ARBA" id="ARBA00011946"/>
    </source>
</evidence>
<comment type="similarity">
    <text evidence="4 16">Belongs to the ATP phosphoribosyltransferase family. Long subfamily.</text>
</comment>
<comment type="subcellular location">
    <subcellularLocation>
        <location evidence="2 16">Cytoplasm</location>
    </subcellularLocation>
</comment>
<dbReference type="InterPro" id="IPR001348">
    <property type="entry name" value="ATP_PRibTrfase_HisG"/>
</dbReference>
<dbReference type="Gene3D" id="3.30.70.120">
    <property type="match status" value="1"/>
</dbReference>
<evidence type="ECO:0000256" key="16">
    <source>
        <dbReference type="HAMAP-Rule" id="MF_00079"/>
    </source>
</evidence>
<evidence type="ECO:0000256" key="1">
    <source>
        <dbReference type="ARBA" id="ARBA00000915"/>
    </source>
</evidence>
<dbReference type="PANTHER" id="PTHR21403">
    <property type="entry name" value="ATP PHOSPHORIBOSYLTRANSFERASE ATP-PRTASE"/>
    <property type="match status" value="1"/>
</dbReference>
<dbReference type="InterPro" id="IPR018198">
    <property type="entry name" value="ATP_PRibTrfase_CS"/>
</dbReference>
<dbReference type="NCBIfam" id="TIGR00070">
    <property type="entry name" value="hisG"/>
    <property type="match status" value="1"/>
</dbReference>
<dbReference type="GO" id="GO:0005737">
    <property type="term" value="C:cytoplasm"/>
    <property type="evidence" value="ECO:0007669"/>
    <property type="project" value="UniProtKB-SubCell"/>
</dbReference>
<feature type="domain" description="Histidine biosynthesis HisG C-terminal" evidence="18">
    <location>
        <begin position="228"/>
        <end position="304"/>
    </location>
</feature>
<protein>
    <recommendedName>
        <fullName evidence="7 16">ATP phosphoribosyltransferase</fullName>
        <shortName evidence="16">ATP-PRT</shortName>
        <shortName evidence="16">ATP-PRTase</shortName>
        <ecNumber evidence="6 16">2.4.2.17</ecNumber>
    </recommendedName>
</protein>
<dbReference type="EC" id="2.4.2.17" evidence="6 16"/>
<comment type="similarity">
    <text evidence="5">Belongs to the ATP phosphoribosyltransferase family. Short subfamily.</text>
</comment>
<evidence type="ECO:0000313" key="19">
    <source>
        <dbReference type="EMBL" id="SNC71804.1"/>
    </source>
</evidence>
<dbReference type="InterPro" id="IPR020621">
    <property type="entry name" value="ATP-PRT_HisG_long"/>
</dbReference>
<dbReference type="GO" id="GO:0005524">
    <property type="term" value="F:ATP binding"/>
    <property type="evidence" value="ECO:0007669"/>
    <property type="project" value="UniProtKB-KW"/>
</dbReference>
<evidence type="ECO:0000256" key="5">
    <source>
        <dbReference type="ARBA" id="ARBA00009489"/>
    </source>
</evidence>
<keyword evidence="13 16" id="KW-0067">ATP-binding</keyword>
<dbReference type="InterPro" id="IPR013820">
    <property type="entry name" value="ATP_PRibTrfase_cat"/>
</dbReference>
<evidence type="ECO:0000256" key="7">
    <source>
        <dbReference type="ARBA" id="ARBA00020998"/>
    </source>
</evidence>
<keyword evidence="20" id="KW-1185">Reference proteome</keyword>
<keyword evidence="9 16" id="KW-0028">Amino-acid biosynthesis</keyword>
<evidence type="ECO:0000256" key="11">
    <source>
        <dbReference type="ARBA" id="ARBA00022679"/>
    </source>
</evidence>